<dbReference type="AlphaFoldDB" id="A0A5C6M5K8"/>
<name>A0A5C6M5K8_9PLAN</name>
<protein>
    <submittedName>
        <fullName evidence="2">Uncharacterized protein</fullName>
    </submittedName>
</protein>
<gene>
    <name evidence="2" type="ORF">E3A20_14710</name>
</gene>
<keyword evidence="3" id="KW-1185">Reference proteome</keyword>
<dbReference type="EMBL" id="SRHE01000286">
    <property type="protein sequence ID" value="TWW09399.1"/>
    <property type="molecule type" value="Genomic_DNA"/>
</dbReference>
<reference evidence="2 3" key="1">
    <citation type="submission" date="2019-08" db="EMBL/GenBank/DDBJ databases">
        <title>100 year-old enigma solved: identification of Planctomyces bekefii, the type genus and species of the phylum Planctomycetes.</title>
        <authorList>
            <person name="Svetlana D.N."/>
            <person name="Overmann J."/>
        </authorList>
    </citation>
    <scope>NUCLEOTIDE SEQUENCE [LARGE SCALE GENOMIC DNA]</scope>
    <source>
        <strain evidence="2">Phe10_nw2017</strain>
    </source>
</reference>
<feature type="region of interest" description="Disordered" evidence="1">
    <location>
        <begin position="34"/>
        <end position="70"/>
    </location>
</feature>
<organism evidence="2 3">
    <name type="scientific">Planctomyces bekefii</name>
    <dbReference type="NCBI Taxonomy" id="1653850"/>
    <lineage>
        <taxon>Bacteria</taxon>
        <taxon>Pseudomonadati</taxon>
        <taxon>Planctomycetota</taxon>
        <taxon>Planctomycetia</taxon>
        <taxon>Planctomycetales</taxon>
        <taxon>Planctomycetaceae</taxon>
        <taxon>Planctomyces</taxon>
    </lineage>
</organism>
<feature type="compositionally biased region" description="Pro residues" evidence="1">
    <location>
        <begin position="41"/>
        <end position="69"/>
    </location>
</feature>
<sequence length="259" mass="27874">MFSWVQDRFLAGLKICGTICLCCVLGWILPEQTGGRRPPRPSKLPVPAVAPKPPGRTPKPRPVADPPKNVPNVTRALGQLLTPSWLIPGAGPFILDQSDLGKTKPGYKLRLVRCSAVLSPTADGQWQLTNVQNEWKLERARGISSQDSISGSNLVPPCLTETTFPSASLQSLLAAGDSQTQSNPEAARLLQERATLAAAEMSRGIAESAVVSNMAVRRGNDDTDSAKQLFARIKVSTPTHHTFSVRDGQIHWVAETSGL</sequence>
<proteinExistence type="predicted"/>
<evidence type="ECO:0000256" key="1">
    <source>
        <dbReference type="SAM" id="MobiDB-lite"/>
    </source>
</evidence>
<comment type="caution">
    <text evidence="2">The sequence shown here is derived from an EMBL/GenBank/DDBJ whole genome shotgun (WGS) entry which is preliminary data.</text>
</comment>
<evidence type="ECO:0000313" key="3">
    <source>
        <dbReference type="Proteomes" id="UP000321083"/>
    </source>
</evidence>
<evidence type="ECO:0000313" key="2">
    <source>
        <dbReference type="EMBL" id="TWW09399.1"/>
    </source>
</evidence>
<reference evidence="2 3" key="2">
    <citation type="submission" date="2019-08" db="EMBL/GenBank/DDBJ databases">
        <authorList>
            <person name="Henke P."/>
        </authorList>
    </citation>
    <scope>NUCLEOTIDE SEQUENCE [LARGE SCALE GENOMIC DNA]</scope>
    <source>
        <strain evidence="2">Phe10_nw2017</strain>
    </source>
</reference>
<dbReference type="Proteomes" id="UP000321083">
    <property type="component" value="Unassembled WGS sequence"/>
</dbReference>
<accession>A0A5C6M5K8</accession>